<dbReference type="InterPro" id="IPR013525">
    <property type="entry name" value="ABC2_TM"/>
</dbReference>
<organism evidence="7 8">
    <name type="scientific">Popillia japonica</name>
    <name type="common">Japanese beetle</name>
    <dbReference type="NCBI Taxonomy" id="7064"/>
    <lineage>
        <taxon>Eukaryota</taxon>
        <taxon>Metazoa</taxon>
        <taxon>Ecdysozoa</taxon>
        <taxon>Arthropoda</taxon>
        <taxon>Hexapoda</taxon>
        <taxon>Insecta</taxon>
        <taxon>Pterygota</taxon>
        <taxon>Neoptera</taxon>
        <taxon>Endopterygota</taxon>
        <taxon>Coleoptera</taxon>
        <taxon>Polyphaga</taxon>
        <taxon>Scarabaeiformia</taxon>
        <taxon>Scarabaeidae</taxon>
        <taxon>Rutelinae</taxon>
        <taxon>Popillia</taxon>
    </lineage>
</organism>
<dbReference type="Pfam" id="PF12698">
    <property type="entry name" value="ABC2_membrane_3"/>
    <property type="match status" value="1"/>
</dbReference>
<name>A0AAW1KEG5_POPJA</name>
<feature type="transmembrane region" description="Helical" evidence="5">
    <location>
        <begin position="198"/>
        <end position="222"/>
    </location>
</feature>
<feature type="transmembrane region" description="Helical" evidence="5">
    <location>
        <begin position="242"/>
        <end position="265"/>
    </location>
</feature>
<dbReference type="EMBL" id="JASPKY010000252">
    <property type="protein sequence ID" value="KAK9716792.1"/>
    <property type="molecule type" value="Genomic_DNA"/>
</dbReference>
<comment type="caution">
    <text evidence="7">The sequence shown here is derived from an EMBL/GenBank/DDBJ whole genome shotgun (WGS) entry which is preliminary data.</text>
</comment>
<keyword evidence="8" id="KW-1185">Reference proteome</keyword>
<keyword evidence="3 5" id="KW-1133">Transmembrane helix</keyword>
<keyword evidence="4 5" id="KW-0472">Membrane</keyword>
<evidence type="ECO:0000256" key="2">
    <source>
        <dbReference type="ARBA" id="ARBA00022692"/>
    </source>
</evidence>
<feature type="domain" description="ABC-2 type transporter transmembrane" evidence="6">
    <location>
        <begin position="140"/>
        <end position="289"/>
    </location>
</feature>
<evidence type="ECO:0000313" key="8">
    <source>
        <dbReference type="Proteomes" id="UP001458880"/>
    </source>
</evidence>
<proteinExistence type="predicted"/>
<evidence type="ECO:0000259" key="6">
    <source>
        <dbReference type="Pfam" id="PF12698"/>
    </source>
</evidence>
<reference evidence="7 8" key="1">
    <citation type="journal article" date="2024" name="BMC Genomics">
        <title>De novo assembly and annotation of Popillia japonica's genome with initial clues to its potential as an invasive pest.</title>
        <authorList>
            <person name="Cucini C."/>
            <person name="Boschi S."/>
            <person name="Funari R."/>
            <person name="Cardaioli E."/>
            <person name="Iannotti N."/>
            <person name="Marturano G."/>
            <person name="Paoli F."/>
            <person name="Bruttini M."/>
            <person name="Carapelli A."/>
            <person name="Frati F."/>
            <person name="Nardi F."/>
        </authorList>
    </citation>
    <scope>NUCLEOTIDE SEQUENCE [LARGE SCALE GENOMIC DNA]</scope>
    <source>
        <strain evidence="7">DMR45628</strain>
    </source>
</reference>
<dbReference type="GO" id="GO:0005319">
    <property type="term" value="F:lipid transporter activity"/>
    <property type="evidence" value="ECO:0007669"/>
    <property type="project" value="TreeGrafter"/>
</dbReference>
<evidence type="ECO:0000256" key="5">
    <source>
        <dbReference type="SAM" id="Phobius"/>
    </source>
</evidence>
<accession>A0AAW1KEG5</accession>
<feature type="transmembrane region" description="Helical" evidence="5">
    <location>
        <begin position="272"/>
        <end position="290"/>
    </location>
</feature>
<dbReference type="InterPro" id="IPR026082">
    <property type="entry name" value="ABCA"/>
</dbReference>
<dbReference type="GO" id="GO:0016020">
    <property type="term" value="C:membrane"/>
    <property type="evidence" value="ECO:0007669"/>
    <property type="project" value="UniProtKB-SubCell"/>
</dbReference>
<dbReference type="PANTHER" id="PTHR19229:SF250">
    <property type="entry name" value="ABC TRANSPORTER DOMAIN-CONTAINING PROTEIN-RELATED"/>
    <property type="match status" value="1"/>
</dbReference>
<dbReference type="PANTHER" id="PTHR19229">
    <property type="entry name" value="ATP-BINDING CASSETTE TRANSPORTER SUBFAMILY A ABCA"/>
    <property type="match status" value="1"/>
</dbReference>
<comment type="subcellular location">
    <subcellularLocation>
        <location evidence="1">Membrane</location>
        <topology evidence="1">Multi-pass membrane protein</topology>
    </subcellularLocation>
</comment>
<evidence type="ECO:0000256" key="3">
    <source>
        <dbReference type="ARBA" id="ARBA00022989"/>
    </source>
</evidence>
<sequence length="367" mass="42347">MNNVAAEFNFEKDNCFSNSQTLETALWDNMEAVTLAGIQFSDSLAGRTDLDDNLEVTIRFPSELRVLNASAGILTSIWCTYAMFFPLQIPGPRNPDLNNGALPRYFDEGFLTLQYYISREFIKYHVDNDSFQMPTLTMQRFPYPTWTHDPLLLALQSFVGLMFMLTFVYPCLNIVKVLTTEKEKQLKEAMKIMGLPNWLHWTAWFIKIFIMLLISIILMLILVKVRWFPDSDYSVLTLVDPFLLFVFLVCYACAIITFCFVISVLFSKANTATTIAGFAWFLSYCIWTFLQNRYGTLSLAQKMLICLAWNSAMAFGFQMIIMWEGTPDALYVEAVFPGDYGVPKRWYFPFTKSFWCGNTKNTGKFTE</sequence>
<evidence type="ECO:0000256" key="4">
    <source>
        <dbReference type="ARBA" id="ARBA00023136"/>
    </source>
</evidence>
<gene>
    <name evidence="7" type="ORF">QE152_g24537</name>
</gene>
<feature type="transmembrane region" description="Helical" evidence="5">
    <location>
        <begin position="151"/>
        <end position="178"/>
    </location>
</feature>
<evidence type="ECO:0000313" key="7">
    <source>
        <dbReference type="EMBL" id="KAK9716792.1"/>
    </source>
</evidence>
<evidence type="ECO:0000256" key="1">
    <source>
        <dbReference type="ARBA" id="ARBA00004141"/>
    </source>
</evidence>
<dbReference type="AlphaFoldDB" id="A0AAW1KEG5"/>
<keyword evidence="2 5" id="KW-0812">Transmembrane</keyword>
<feature type="transmembrane region" description="Helical" evidence="5">
    <location>
        <begin position="66"/>
        <end position="89"/>
    </location>
</feature>
<protein>
    <recommendedName>
        <fullName evidence="6">ABC-2 type transporter transmembrane domain-containing protein</fullName>
    </recommendedName>
</protein>
<dbReference type="Proteomes" id="UP001458880">
    <property type="component" value="Unassembled WGS sequence"/>
</dbReference>
<dbReference type="GO" id="GO:0140359">
    <property type="term" value="F:ABC-type transporter activity"/>
    <property type="evidence" value="ECO:0007669"/>
    <property type="project" value="InterPro"/>
</dbReference>